<dbReference type="OrthoDB" id="10250120at2759"/>
<dbReference type="GO" id="GO:0032511">
    <property type="term" value="P:late endosome to vacuole transport via multivesicular body sorting pathway"/>
    <property type="evidence" value="ECO:0007669"/>
    <property type="project" value="TreeGrafter"/>
</dbReference>
<dbReference type="RefSeq" id="XP_043009067.1">
    <property type="nucleotide sequence ID" value="XM_043153782.1"/>
</dbReference>
<keyword evidence="3" id="KW-1185">Reference proteome</keyword>
<evidence type="ECO:0000313" key="3">
    <source>
        <dbReference type="Proteomes" id="UP001049176"/>
    </source>
</evidence>
<evidence type="ECO:0000313" key="2">
    <source>
        <dbReference type="EMBL" id="KAG7092597.1"/>
    </source>
</evidence>
<dbReference type="Proteomes" id="UP001049176">
    <property type="component" value="Chromosome 5"/>
</dbReference>
<evidence type="ECO:0000256" key="1">
    <source>
        <dbReference type="SAM" id="MobiDB-lite"/>
    </source>
</evidence>
<feature type="region of interest" description="Disordered" evidence="1">
    <location>
        <begin position="470"/>
        <end position="492"/>
    </location>
</feature>
<organism evidence="2 3">
    <name type="scientific">Marasmius oreades</name>
    <name type="common">fairy-ring Marasmius</name>
    <dbReference type="NCBI Taxonomy" id="181124"/>
    <lineage>
        <taxon>Eukaryota</taxon>
        <taxon>Fungi</taxon>
        <taxon>Dikarya</taxon>
        <taxon>Basidiomycota</taxon>
        <taxon>Agaricomycotina</taxon>
        <taxon>Agaricomycetes</taxon>
        <taxon>Agaricomycetidae</taxon>
        <taxon>Agaricales</taxon>
        <taxon>Marasmiineae</taxon>
        <taxon>Marasmiaceae</taxon>
        <taxon>Marasmius</taxon>
    </lineage>
</organism>
<comment type="caution">
    <text evidence="2">The sequence shown here is derived from an EMBL/GenBank/DDBJ whole genome shotgun (WGS) entry which is preliminary data.</text>
</comment>
<dbReference type="InterPro" id="IPR005024">
    <property type="entry name" value="Snf7_fam"/>
</dbReference>
<evidence type="ECO:0008006" key="4">
    <source>
        <dbReference type="Google" id="ProtNLM"/>
    </source>
</evidence>
<dbReference type="EMBL" id="CM032185">
    <property type="protein sequence ID" value="KAG7092597.1"/>
    <property type="molecule type" value="Genomic_DNA"/>
</dbReference>
<dbReference type="AlphaFoldDB" id="A0A9P7US98"/>
<dbReference type="GO" id="GO:0005771">
    <property type="term" value="C:multivesicular body"/>
    <property type="evidence" value="ECO:0007669"/>
    <property type="project" value="TreeGrafter"/>
</dbReference>
<gene>
    <name evidence="2" type="ORF">E1B28_008940</name>
</gene>
<dbReference type="GO" id="GO:0006900">
    <property type="term" value="P:vesicle budding from membrane"/>
    <property type="evidence" value="ECO:0007669"/>
    <property type="project" value="TreeGrafter"/>
</dbReference>
<accession>A0A9P7US98</accession>
<dbReference type="GO" id="GO:0000815">
    <property type="term" value="C:ESCRT III complex"/>
    <property type="evidence" value="ECO:0007669"/>
    <property type="project" value="TreeGrafter"/>
</dbReference>
<dbReference type="PANTHER" id="PTHR22761:SF96">
    <property type="entry name" value="BCDNA.GH08385"/>
    <property type="match status" value="1"/>
</dbReference>
<reference evidence="2" key="1">
    <citation type="journal article" date="2021" name="Genome Biol. Evol.">
        <title>The assembled and annotated genome of the fairy-ring fungus Marasmius oreades.</title>
        <authorList>
            <person name="Hiltunen M."/>
            <person name="Ament-Velasquez S.L."/>
            <person name="Johannesson H."/>
        </authorList>
    </citation>
    <scope>NUCLEOTIDE SEQUENCE</scope>
    <source>
        <strain evidence="2">03SP1</strain>
    </source>
</reference>
<protein>
    <recommendedName>
        <fullName evidence="4">Charged multivesicular body protein 7</fullName>
    </recommendedName>
</protein>
<feature type="compositionally biased region" description="Basic and acidic residues" evidence="1">
    <location>
        <begin position="476"/>
        <end position="492"/>
    </location>
</feature>
<dbReference type="Pfam" id="PF03357">
    <property type="entry name" value="Snf7"/>
    <property type="match status" value="1"/>
</dbReference>
<dbReference type="GO" id="GO:0009898">
    <property type="term" value="C:cytoplasmic side of plasma membrane"/>
    <property type="evidence" value="ECO:0007669"/>
    <property type="project" value="TreeGrafter"/>
</dbReference>
<dbReference type="GeneID" id="66078016"/>
<dbReference type="Pfam" id="PF25880">
    <property type="entry name" value="WHD_CHMP7_1st"/>
    <property type="match status" value="1"/>
</dbReference>
<dbReference type="Gene3D" id="6.10.140.1230">
    <property type="match status" value="1"/>
</dbReference>
<dbReference type="PANTHER" id="PTHR22761">
    <property type="entry name" value="CHARGED MULTIVESICULAR BODY PROTEIN"/>
    <property type="match status" value="1"/>
</dbReference>
<name>A0A9P7US98_9AGAR</name>
<dbReference type="KEGG" id="more:E1B28_008940"/>
<proteinExistence type="predicted"/>
<sequence>MPASPSLLNSQLYASTSRERLKTLYSDFSRQKQSSPTSYEAKIAWWKRALECYLVADSSDSLVLHANSDLLEDLRVEGVGRPIGLNAVIAELTTSTSSPPPPMLLLATFLSLPNSIYSSRSPLSYVTAVPKLLLSYGVAKPLWWALEQVGVVGEDSITSSISSTFSFPRPQASSAPSSSLQDSWFGDYIALGLVEKAGQSITERQRRKVVGPGDALYSLDRFRREFALCIPGKGGEPNDGENAMMSELNMKVLLRYLTRDKEVVIVDGDVVKFFESYSLAEKTKEITVVDRGLVELKDAVDNLRRQTFAIQTKMEQCTANAAAAIKQNQKPLALSYLRSRRQLEGVLKKRFGALENLEGTLVQVEAAAEDIQIVKAYSTSTATLKAILSHPSLQRESVEQTMEAMAEANTDAKEIDEVIKIGGDLALGVEDTIDDEEIQNELAQLVVEAQMEPGTKVSELQEKLDKVSLVPPEGTPARKEAGKHSEPHPVIV</sequence>